<dbReference type="RefSeq" id="WP_067633287.1">
    <property type="nucleotide sequence ID" value="NZ_CP013213.1"/>
</dbReference>
<dbReference type="GO" id="GO:0016020">
    <property type="term" value="C:membrane"/>
    <property type="evidence" value="ECO:0007669"/>
    <property type="project" value="InterPro"/>
</dbReference>
<reference evidence="8 9" key="1">
    <citation type="submission" date="2015-10" db="EMBL/GenBank/DDBJ databases">
        <title>Erysipelothrix larvae sp. LV19 isolated from the larval gut of the rhinoceros beetle, Trypoxylus dichotomus.</title>
        <authorList>
            <person name="Lim S."/>
            <person name="Kim B.-C."/>
        </authorList>
    </citation>
    <scope>NUCLEOTIDE SEQUENCE [LARGE SCALE GENOMIC DNA]</scope>
    <source>
        <strain evidence="8 9">LV19</strain>
    </source>
</reference>
<dbReference type="Pfam" id="PF00359">
    <property type="entry name" value="PTS_EIIA_2"/>
    <property type="match status" value="1"/>
</dbReference>
<evidence type="ECO:0000259" key="7">
    <source>
        <dbReference type="PROSITE" id="PS51094"/>
    </source>
</evidence>
<dbReference type="PANTHER" id="PTHR47738">
    <property type="entry name" value="PTS SYSTEM FRUCTOSE-LIKE EIIA COMPONENT-RELATED"/>
    <property type="match status" value="1"/>
</dbReference>
<evidence type="ECO:0000313" key="9">
    <source>
        <dbReference type="Proteomes" id="UP000063781"/>
    </source>
</evidence>
<evidence type="ECO:0000256" key="5">
    <source>
        <dbReference type="ARBA" id="ARBA00022679"/>
    </source>
</evidence>
<dbReference type="GO" id="GO:0008982">
    <property type="term" value="F:protein-N(PI)-phosphohistidine-sugar phosphotransferase activity"/>
    <property type="evidence" value="ECO:0007669"/>
    <property type="project" value="InterPro"/>
</dbReference>
<dbReference type="STRING" id="1514105.AOC36_08305"/>
<proteinExistence type="predicted"/>
<keyword evidence="2" id="KW-0813">Transport</keyword>
<feature type="domain" description="PTS EIIA type-2" evidence="7">
    <location>
        <begin position="7"/>
        <end position="151"/>
    </location>
</feature>
<dbReference type="AlphaFoldDB" id="A0A0X8H0S8"/>
<protein>
    <recommendedName>
        <fullName evidence="7">PTS EIIA type-2 domain-containing protein</fullName>
    </recommendedName>
</protein>
<comment type="subcellular location">
    <subcellularLocation>
        <location evidence="1">Cytoplasm</location>
    </subcellularLocation>
</comment>
<evidence type="ECO:0000256" key="2">
    <source>
        <dbReference type="ARBA" id="ARBA00022448"/>
    </source>
</evidence>
<dbReference type="SUPFAM" id="SSF55804">
    <property type="entry name" value="Phoshotransferase/anion transport protein"/>
    <property type="match status" value="1"/>
</dbReference>
<dbReference type="Gene3D" id="3.40.930.10">
    <property type="entry name" value="Mannitol-specific EII, Chain A"/>
    <property type="match status" value="1"/>
</dbReference>
<dbReference type="EMBL" id="CP013213">
    <property type="protein sequence ID" value="AMC93987.1"/>
    <property type="molecule type" value="Genomic_DNA"/>
</dbReference>
<keyword evidence="9" id="KW-1185">Reference proteome</keyword>
<keyword evidence="4" id="KW-0762">Sugar transport</keyword>
<dbReference type="PANTHER" id="PTHR47738:SF2">
    <property type="entry name" value="PTS SYSTEM FRUCTOSE-LIKE EIIA COMPONENT"/>
    <property type="match status" value="1"/>
</dbReference>
<dbReference type="InterPro" id="IPR051541">
    <property type="entry name" value="PTS_SugarTrans_NitroReg"/>
</dbReference>
<name>A0A0X8H0S8_9FIRM</name>
<dbReference type="GO" id="GO:0005737">
    <property type="term" value="C:cytoplasm"/>
    <property type="evidence" value="ECO:0007669"/>
    <property type="project" value="UniProtKB-SubCell"/>
</dbReference>
<evidence type="ECO:0000256" key="3">
    <source>
        <dbReference type="ARBA" id="ARBA00022553"/>
    </source>
</evidence>
<gene>
    <name evidence="8" type="ORF">AOC36_08305</name>
</gene>
<dbReference type="PROSITE" id="PS51094">
    <property type="entry name" value="PTS_EIIA_TYPE_2"/>
    <property type="match status" value="1"/>
</dbReference>
<dbReference type="InterPro" id="IPR004715">
    <property type="entry name" value="PTS_IIA_fruc"/>
</dbReference>
<dbReference type="NCBIfam" id="TIGR00848">
    <property type="entry name" value="fruA"/>
    <property type="match status" value="1"/>
</dbReference>
<sequence>MSLAEILIKTPNLIQFDFGGDTKKDVISSIVEVLSNEGLLNDKQVFEDDVFKRESEYSTGIGMGIAIPHARSNGVNETCFTIVKLKNNVEWESLDGDPVSIVIMLAVPANETGDFLKLLSTLSYNLMNDEFRTGIVNASSKEKIISIFQSIDKER</sequence>
<keyword evidence="5" id="KW-0808">Transferase</keyword>
<dbReference type="InterPro" id="IPR002178">
    <property type="entry name" value="PTS_EIIA_type-2_dom"/>
</dbReference>
<dbReference type="OrthoDB" id="95460at2"/>
<keyword evidence="3" id="KW-0597">Phosphoprotein</keyword>
<dbReference type="PROSITE" id="PS00372">
    <property type="entry name" value="PTS_EIIA_TYPE_2_HIS"/>
    <property type="match status" value="1"/>
</dbReference>
<dbReference type="FunFam" id="3.40.930.10:FF:000009">
    <property type="entry name" value="PTS system, fructose specific IIABC component"/>
    <property type="match status" value="1"/>
</dbReference>
<evidence type="ECO:0000256" key="4">
    <source>
        <dbReference type="ARBA" id="ARBA00022597"/>
    </source>
</evidence>
<keyword evidence="6" id="KW-0598">Phosphotransferase system</keyword>
<evidence type="ECO:0000313" key="8">
    <source>
        <dbReference type="EMBL" id="AMC93987.1"/>
    </source>
</evidence>
<evidence type="ECO:0000256" key="6">
    <source>
        <dbReference type="ARBA" id="ARBA00022683"/>
    </source>
</evidence>
<accession>A0A0X8H0S8</accession>
<dbReference type="GO" id="GO:0009401">
    <property type="term" value="P:phosphoenolpyruvate-dependent sugar phosphotransferase system"/>
    <property type="evidence" value="ECO:0007669"/>
    <property type="project" value="UniProtKB-KW"/>
</dbReference>
<dbReference type="InterPro" id="IPR016152">
    <property type="entry name" value="PTrfase/Anion_transptr"/>
</dbReference>
<dbReference type="CDD" id="cd00211">
    <property type="entry name" value="PTS_IIA_fru"/>
    <property type="match status" value="1"/>
</dbReference>
<organism evidence="8 9">
    <name type="scientific">Erysipelothrix larvae</name>
    <dbReference type="NCBI Taxonomy" id="1514105"/>
    <lineage>
        <taxon>Bacteria</taxon>
        <taxon>Bacillati</taxon>
        <taxon>Bacillota</taxon>
        <taxon>Erysipelotrichia</taxon>
        <taxon>Erysipelotrichales</taxon>
        <taxon>Erysipelotrichaceae</taxon>
        <taxon>Erysipelothrix</taxon>
    </lineage>
</organism>
<dbReference type="Proteomes" id="UP000063781">
    <property type="component" value="Chromosome"/>
</dbReference>
<dbReference type="KEGG" id="erl:AOC36_08305"/>
<evidence type="ECO:0000256" key="1">
    <source>
        <dbReference type="ARBA" id="ARBA00004496"/>
    </source>
</evidence>